<keyword evidence="1" id="KW-0472">Membrane</keyword>
<protein>
    <submittedName>
        <fullName evidence="2">YkgB family protein</fullName>
    </submittedName>
</protein>
<feature type="transmembrane region" description="Helical" evidence="1">
    <location>
        <begin position="27"/>
        <end position="49"/>
    </location>
</feature>
<dbReference type="PANTHER" id="PTHR40106">
    <property type="entry name" value="INNER MEMBRANE PROTEIN RCLC"/>
    <property type="match status" value="1"/>
</dbReference>
<evidence type="ECO:0000313" key="2">
    <source>
        <dbReference type="EMBL" id="MCI0757116.1"/>
    </source>
</evidence>
<feature type="transmembrane region" description="Helical" evidence="1">
    <location>
        <begin position="145"/>
        <end position="164"/>
    </location>
</feature>
<dbReference type="Pfam" id="PF04224">
    <property type="entry name" value="DUF417"/>
    <property type="match status" value="1"/>
</dbReference>
<keyword evidence="3" id="KW-1185">Reference proteome</keyword>
<comment type="caution">
    <text evidence="2">The sequence shown here is derived from an EMBL/GenBank/DDBJ whole genome shotgun (WGS) entry which is preliminary data.</text>
</comment>
<evidence type="ECO:0000256" key="1">
    <source>
        <dbReference type="SAM" id="Phobius"/>
    </source>
</evidence>
<feature type="transmembrane region" description="Helical" evidence="1">
    <location>
        <begin position="69"/>
        <end position="96"/>
    </location>
</feature>
<gene>
    <name evidence="2" type="ORF">MON41_26145</name>
</gene>
<dbReference type="InterPro" id="IPR007339">
    <property type="entry name" value="RclC-like"/>
</dbReference>
<name>A0ABS9WCS9_9PROT</name>
<reference evidence="2 3" key="1">
    <citation type="submission" date="2022-03" db="EMBL/GenBank/DDBJ databases">
        <title>Complete genome analysis of Roseomonas KG 17.1 : a prolific producer of plant growth promoters.</title>
        <authorList>
            <person name="Saadouli I."/>
            <person name="Najjari A."/>
            <person name="Mosbah A."/>
            <person name="Ouzari H.I."/>
        </authorList>
    </citation>
    <scope>NUCLEOTIDE SEQUENCE [LARGE SCALE GENOMIC DNA]</scope>
    <source>
        <strain evidence="2 3">KG17-1</strain>
    </source>
</reference>
<dbReference type="RefSeq" id="WP_241794078.1">
    <property type="nucleotide sequence ID" value="NZ_JALBUU010000125.1"/>
</dbReference>
<accession>A0ABS9WCS9</accession>
<feature type="transmembrane region" description="Helical" evidence="1">
    <location>
        <begin position="103"/>
        <end position="125"/>
    </location>
</feature>
<dbReference type="EMBL" id="JALBUU010000125">
    <property type="protein sequence ID" value="MCI0757116.1"/>
    <property type="molecule type" value="Genomic_DNA"/>
</dbReference>
<dbReference type="PANTHER" id="PTHR40106:SF1">
    <property type="entry name" value="INNER MEMBRANE PROTEIN RCLC"/>
    <property type="match status" value="1"/>
</dbReference>
<dbReference type="Proteomes" id="UP001201985">
    <property type="component" value="Unassembled WGS sequence"/>
</dbReference>
<evidence type="ECO:0000313" key="3">
    <source>
        <dbReference type="Proteomes" id="UP001201985"/>
    </source>
</evidence>
<sequence>MTQKLIAAADNAFLHLDRFVSAARIKAIGLAVALAGVVLPLALIGLLKFTQYEAEALQPLINGTPWLAWLYLVFGEVGTSALLGVVEILTAFLLIASIWSARAAILGGAIAALTFATTVSIMLVFPVWETSIGGFPWLNAAGQFLLKDVALLGFSLVILGDGLARLRAGQLR</sequence>
<proteinExistence type="predicted"/>
<organism evidence="2 3">
    <name type="scientific">Teichococcus vastitatis</name>
    <dbReference type="NCBI Taxonomy" id="2307076"/>
    <lineage>
        <taxon>Bacteria</taxon>
        <taxon>Pseudomonadati</taxon>
        <taxon>Pseudomonadota</taxon>
        <taxon>Alphaproteobacteria</taxon>
        <taxon>Acetobacterales</taxon>
        <taxon>Roseomonadaceae</taxon>
        <taxon>Roseomonas</taxon>
    </lineage>
</organism>
<keyword evidence="1" id="KW-1133">Transmembrane helix</keyword>
<keyword evidence="1" id="KW-0812">Transmembrane</keyword>